<dbReference type="Pfam" id="PF00498">
    <property type="entry name" value="FHA"/>
    <property type="match status" value="1"/>
</dbReference>
<evidence type="ECO:0000259" key="7">
    <source>
        <dbReference type="PROSITE" id="PS50006"/>
    </source>
</evidence>
<dbReference type="InterPro" id="IPR002543">
    <property type="entry name" value="FtsK_dom"/>
</dbReference>
<dbReference type="InterPro" id="IPR000253">
    <property type="entry name" value="FHA_dom"/>
</dbReference>
<dbReference type="STRING" id="145458.APU90_08490"/>
<proteinExistence type="predicted"/>
<dbReference type="CDD" id="cd00060">
    <property type="entry name" value="FHA"/>
    <property type="match status" value="1"/>
</dbReference>
<feature type="domain" description="FtsK" evidence="8">
    <location>
        <begin position="628"/>
        <end position="818"/>
    </location>
</feature>
<dbReference type="Gene3D" id="2.60.200.20">
    <property type="match status" value="1"/>
</dbReference>
<keyword evidence="3 4" id="KW-0067">ATP-binding</keyword>
<organism evidence="9 10">
    <name type="scientific">Rathayibacter toxicus</name>
    <dbReference type="NCBI Taxonomy" id="145458"/>
    <lineage>
        <taxon>Bacteria</taxon>
        <taxon>Bacillati</taxon>
        <taxon>Actinomycetota</taxon>
        <taxon>Actinomycetes</taxon>
        <taxon>Micrococcales</taxon>
        <taxon>Microbacteriaceae</taxon>
        <taxon>Rathayibacter</taxon>
    </lineage>
</organism>
<protein>
    <submittedName>
        <fullName evidence="9">Cell division protein FtsK</fullName>
    </submittedName>
</protein>
<dbReference type="PANTHER" id="PTHR22683">
    <property type="entry name" value="SPORULATION PROTEIN RELATED"/>
    <property type="match status" value="1"/>
</dbReference>
<comment type="caution">
    <text evidence="9">The sequence shown here is derived from an EMBL/GenBank/DDBJ whole genome shotgun (WGS) entry which is preliminary data.</text>
</comment>
<evidence type="ECO:0000256" key="2">
    <source>
        <dbReference type="ARBA" id="ARBA00022741"/>
    </source>
</evidence>
<keyword evidence="6" id="KW-0812">Transmembrane</keyword>
<dbReference type="SMART" id="SM00382">
    <property type="entry name" value="AAA"/>
    <property type="match status" value="3"/>
</dbReference>
<dbReference type="GO" id="GO:0003677">
    <property type="term" value="F:DNA binding"/>
    <property type="evidence" value="ECO:0007669"/>
    <property type="project" value="InterPro"/>
</dbReference>
<dbReference type="PATRIC" id="fig|145458.7.peg.1957"/>
<dbReference type="InterPro" id="IPR027417">
    <property type="entry name" value="P-loop_NTPase"/>
</dbReference>
<feature type="region of interest" description="Disordered" evidence="5">
    <location>
        <begin position="179"/>
        <end position="215"/>
    </location>
</feature>
<dbReference type="SUPFAM" id="SSF52540">
    <property type="entry name" value="P-loop containing nucleoside triphosphate hydrolases"/>
    <property type="match status" value="3"/>
</dbReference>
<dbReference type="InterPro" id="IPR008984">
    <property type="entry name" value="SMAD_FHA_dom_sf"/>
</dbReference>
<dbReference type="eggNOG" id="COG1716">
    <property type="taxonomic scope" value="Bacteria"/>
</dbReference>
<evidence type="ECO:0000256" key="4">
    <source>
        <dbReference type="PROSITE-ProRule" id="PRU00289"/>
    </source>
</evidence>
<dbReference type="Gene3D" id="3.40.50.300">
    <property type="entry name" value="P-loop containing nucleotide triphosphate hydrolases"/>
    <property type="match status" value="3"/>
</dbReference>
<dbReference type="PROSITE" id="PS50901">
    <property type="entry name" value="FTSK"/>
    <property type="match status" value="2"/>
</dbReference>
<dbReference type="SMART" id="SM00240">
    <property type="entry name" value="FHA"/>
    <property type="match status" value="1"/>
</dbReference>
<dbReference type="InterPro" id="IPR003593">
    <property type="entry name" value="AAA+_ATPase"/>
</dbReference>
<keyword evidence="9" id="KW-0132">Cell division</keyword>
<dbReference type="GO" id="GO:0005524">
    <property type="term" value="F:ATP binding"/>
    <property type="evidence" value="ECO:0007669"/>
    <property type="project" value="UniProtKB-UniRule"/>
</dbReference>
<dbReference type="PROSITE" id="PS50006">
    <property type="entry name" value="FHA_DOMAIN"/>
    <property type="match status" value="1"/>
</dbReference>
<feature type="binding site" evidence="4">
    <location>
        <begin position="975"/>
        <end position="982"/>
    </location>
    <ligand>
        <name>ATP</name>
        <dbReference type="ChEBI" id="CHEBI:30616"/>
    </ligand>
</feature>
<gene>
    <name evidence="9" type="ORF">VT73_01730</name>
</gene>
<name>A0A0C5BFW2_9MICO</name>
<evidence type="ECO:0000256" key="5">
    <source>
        <dbReference type="SAM" id="MobiDB-lite"/>
    </source>
</evidence>
<sequence>MRLLIEIDGERHDLELGRHRVGATLGDLVATATGNTLAGDTSLTVDSAVHRADTPLADILLLEGTRIARSAPERPQVVRGWSATLSGGLNAGRIVGIPRSRPLTAGRAPQADLVLETESASWEHFTVTRDGDGIRVADAGSTNGTFVDGARVESEGILVSKPAVVIAGGTTALLRPALDEPRAPEPGSLRNVTAAATVPFNRPPRPGQPGSDDAVVPPTRVQVSAANKFSIITVAAPLVLAFAMVLIVGDARYALFAALSPLAGVGMWFEQKHRHARSARAEEERFTAALQTFQDDLACSAAAEHERLREEIPDPATILRRAALPTTTLWQRRTGAPDILTLHAGTGDVPWRPRLDDRAGPRLENEVREIVENSVIPSAPVAVDLGDAGVVGIVGDRVGALALARSLTCQAAVHCGPADLTIGVFCDTGRDTDWSWAAWLPHSKQQGGGSGQRWLSDRRERSTELLRGLRDGIDGHAAPGMLLVLDSDVLTEGRDAPARELLGHGRGERTPRTRVAGIVIATSAEQLPASCTVIITVDPDAAGSLDRPGERVRIEDVVLAGLSVPAAEQCARDLARFEDPELVVVGGALPSLVRLPPLLGADRLTPTRVQEWWRSATGIQTPVGLGEGGQLVLDLVKDGPHGLVGGTTGSGKSEFLRSFVAGLAANNDPTRLSFILIDFKGGAAFAACERLPHTIGTVSNLDAQLADRALRSLEAEMERRQRVFQAAGEGIDNINAYWATRPAEPMPRLLLVVDEFAMLAKEYPEVLRSLVSVGAVGRTLGVHMILATQRPAGVVNDDILANTNLRVALRVQSRDDSNNVIGVPDAAEIGRAQTGRAYVKLGQNDITPVQTALVTGRAEAEVQWAVEVRPVSFSGAPMGVSAPVVADEDAPTDLDLLIDAVVEANAQAGFAPPRPVWPEPLGERVALGGFGDAEEPELGRVVNDVVQIALSDDPDRQRQIPSGWDLREGNLLLIGIPGSGTSTGLSTIALTAARHFSPEELDLFILDAASRDGAPLEALPHTVAYVGAGAGAHEKQTRFLRHLRDEVRRRRASADARRRTLVLIDGLATLKDEFQDIEGLELLDGLYRAYADGPELGLHFAVTTTRAKAIPSVMEEVTTQKWLFRLADIHDYAIVGVKAQHAPAAVPGRCVLASSFLQTHVATPTLSLPEAVTEVKTNWPNTTAKSSAIGTLPDRVAVSALGVSARLGGEPWSIPIGLAEANLAPISFELYEGEHVLICGAARSGKSTVLMALAEAARAAVTAESPVAIWGVCDRRSPLVEAGLDKIAVGEDEFRGLLASLRMESKPVLLLIDDAERWEDPDQAMNNVITSGKPGLCIIAAGRAAELRGQYSHWTKALTKSRCGLFLQPNLDVDGSLFSTQLPRRTPVPVTVGRGFASVAGEMHFVQSISPTPVGRRQAEVGG</sequence>
<dbReference type="GO" id="GO:0051301">
    <property type="term" value="P:cell division"/>
    <property type="evidence" value="ECO:0007669"/>
    <property type="project" value="UniProtKB-KW"/>
</dbReference>
<dbReference type="GeneID" id="93666633"/>
<dbReference type="SUPFAM" id="SSF49879">
    <property type="entry name" value="SMAD/FHA domain"/>
    <property type="match status" value="1"/>
</dbReference>
<dbReference type="KEGG" id="rtc:APU90_08490"/>
<dbReference type="PANTHER" id="PTHR22683:SF1">
    <property type="entry name" value="TYPE VII SECRETION SYSTEM PROTEIN ESSC"/>
    <property type="match status" value="1"/>
</dbReference>
<keyword evidence="2 4" id="KW-0547">Nucleotide-binding</keyword>
<dbReference type="KEGG" id="rtx:TI83_08590"/>
<feature type="transmembrane region" description="Helical" evidence="6">
    <location>
        <begin position="229"/>
        <end position="248"/>
    </location>
</feature>
<keyword evidence="10" id="KW-1185">Reference proteome</keyword>
<evidence type="ECO:0000259" key="8">
    <source>
        <dbReference type="PROSITE" id="PS50901"/>
    </source>
</evidence>
<dbReference type="CDD" id="cd01127">
    <property type="entry name" value="TrwB_TraG_TraD_VirD4"/>
    <property type="match status" value="1"/>
</dbReference>
<evidence type="ECO:0000256" key="1">
    <source>
        <dbReference type="ARBA" id="ARBA00022553"/>
    </source>
</evidence>
<dbReference type="eggNOG" id="COG1674">
    <property type="taxonomic scope" value="Bacteria"/>
</dbReference>
<dbReference type="Pfam" id="PF01580">
    <property type="entry name" value="FtsK_SpoIIIE"/>
    <property type="match status" value="2"/>
</dbReference>
<evidence type="ECO:0000256" key="6">
    <source>
        <dbReference type="SAM" id="Phobius"/>
    </source>
</evidence>
<accession>A0A0C5BFW2</accession>
<dbReference type="Proteomes" id="UP000052979">
    <property type="component" value="Unassembled WGS sequence"/>
</dbReference>
<reference evidence="9 10" key="1">
    <citation type="submission" date="2015-04" db="EMBL/GenBank/DDBJ databases">
        <title>Draft genome sequence of Rathayibacter toxicus strain FH-142 (AKA 70134 or CS 32), a Western Australian isolate.</title>
        <authorList>
            <consortium name="Consortium for Microbial Forensics and Genomics (microFORGE)"/>
            <person name="Knight B.M."/>
            <person name="Roberts D.P."/>
            <person name="Lin D."/>
            <person name="Hari K."/>
            <person name="Fletcher J."/>
            <person name="Melcher U."/>
            <person name="Blagden T."/>
            <person name="Luster D.G."/>
            <person name="Sechler A.J."/>
            <person name="Schneider W.L."/>
            <person name="Winegar R.A."/>
        </authorList>
    </citation>
    <scope>NUCLEOTIDE SEQUENCE [LARGE SCALE GENOMIC DNA]</scope>
    <source>
        <strain evidence="9 10">FH142</strain>
    </source>
</reference>
<dbReference type="InterPro" id="IPR050206">
    <property type="entry name" value="FtsK/SpoIIIE/SftA"/>
</dbReference>
<dbReference type="EMBL" id="LBFI01000011">
    <property type="protein sequence ID" value="KKM46994.1"/>
    <property type="molecule type" value="Genomic_DNA"/>
</dbReference>
<keyword evidence="6" id="KW-0472">Membrane</keyword>
<feature type="binding site" evidence="4">
    <location>
        <begin position="646"/>
        <end position="653"/>
    </location>
    <ligand>
        <name>ATP</name>
        <dbReference type="ChEBI" id="CHEBI:30616"/>
    </ligand>
</feature>
<evidence type="ECO:0000313" key="9">
    <source>
        <dbReference type="EMBL" id="KKM46994.1"/>
    </source>
</evidence>
<keyword evidence="9" id="KW-0131">Cell cycle</keyword>
<keyword evidence="1" id="KW-0597">Phosphoprotein</keyword>
<feature type="domain" description="FtsK" evidence="8">
    <location>
        <begin position="959"/>
        <end position="1133"/>
    </location>
</feature>
<keyword evidence="6" id="KW-1133">Transmembrane helix</keyword>
<dbReference type="RefSeq" id="WP_042734245.1">
    <property type="nucleotide sequence ID" value="NZ_CP010848.1"/>
</dbReference>
<evidence type="ECO:0000313" key="10">
    <source>
        <dbReference type="Proteomes" id="UP000052979"/>
    </source>
</evidence>
<feature type="domain" description="FHA" evidence="7">
    <location>
        <begin position="103"/>
        <end position="152"/>
    </location>
</feature>
<evidence type="ECO:0000256" key="3">
    <source>
        <dbReference type="ARBA" id="ARBA00022840"/>
    </source>
</evidence>